<dbReference type="InterPro" id="IPR001810">
    <property type="entry name" value="F-box_dom"/>
</dbReference>
<dbReference type="EMBL" id="KN716273">
    <property type="protein sequence ID" value="KJH48269.1"/>
    <property type="molecule type" value="Genomic_DNA"/>
</dbReference>
<accession>A0A0D8XWY4</accession>
<evidence type="ECO:0000313" key="2">
    <source>
        <dbReference type="EMBL" id="KJH48269.1"/>
    </source>
</evidence>
<dbReference type="Proteomes" id="UP000053766">
    <property type="component" value="Unassembled WGS sequence"/>
</dbReference>
<dbReference type="AlphaFoldDB" id="A0A0D8XWY4"/>
<evidence type="ECO:0000313" key="3">
    <source>
        <dbReference type="Proteomes" id="UP000053766"/>
    </source>
</evidence>
<sequence>MQDSFPWNRLPKEIQVKVLEHLHRRDLSRCRSLSREMFDIIKSSERSMRRRHLELVRIERIGQGRIQLLMRCDEEGRNMKWIACQKRRHYPVEQSFNIEVIRYQLSLMLDYTFKLQLHTLAHLYQDASDTSHQIAAIFGAKYEYQLSSELPPAITDRLTKITKGSEIDRLRINEMELSDATLSSISSSLRRSSCRVRLLSFELSSLASVTPSSLFRFVTDVAPADIVIRMMRGCRIEHFGSAMCRFIVSRRFFSVSELIDNESNDVNIQIDDSLLRELKATTFQISTPNHITAQGLQQFIKTLSDGTRQLVAARIQTTFSIDESFIPSVLNKNVFIRDEHTLDVFSCSSEFN</sequence>
<name>A0A0D8XWY4_DICVI</name>
<feature type="domain" description="F-box" evidence="1">
    <location>
        <begin position="4"/>
        <end position="51"/>
    </location>
</feature>
<dbReference type="InterPro" id="IPR036047">
    <property type="entry name" value="F-box-like_dom_sf"/>
</dbReference>
<proteinExistence type="predicted"/>
<organism evidence="2 3">
    <name type="scientific">Dictyocaulus viviparus</name>
    <name type="common">Bovine lungworm</name>
    <dbReference type="NCBI Taxonomy" id="29172"/>
    <lineage>
        <taxon>Eukaryota</taxon>
        <taxon>Metazoa</taxon>
        <taxon>Ecdysozoa</taxon>
        <taxon>Nematoda</taxon>
        <taxon>Chromadorea</taxon>
        <taxon>Rhabditida</taxon>
        <taxon>Rhabditina</taxon>
        <taxon>Rhabditomorpha</taxon>
        <taxon>Strongyloidea</taxon>
        <taxon>Metastrongylidae</taxon>
        <taxon>Dictyocaulus</taxon>
    </lineage>
</organism>
<reference evidence="2 3" key="1">
    <citation type="submission" date="2013-11" db="EMBL/GenBank/DDBJ databases">
        <title>Draft genome of the bovine lungworm Dictyocaulus viviparus.</title>
        <authorList>
            <person name="Mitreva M."/>
        </authorList>
    </citation>
    <scope>NUCLEOTIDE SEQUENCE [LARGE SCALE GENOMIC DNA]</scope>
    <source>
        <strain evidence="2 3">HannoverDv2000</strain>
    </source>
</reference>
<dbReference type="SUPFAM" id="SSF81383">
    <property type="entry name" value="F-box domain"/>
    <property type="match status" value="1"/>
</dbReference>
<evidence type="ECO:0000259" key="1">
    <source>
        <dbReference type="PROSITE" id="PS50181"/>
    </source>
</evidence>
<keyword evidence="3" id="KW-1185">Reference proteome</keyword>
<protein>
    <submittedName>
        <fullName evidence="2">F-box domain protein</fullName>
    </submittedName>
</protein>
<dbReference type="PROSITE" id="PS50181">
    <property type="entry name" value="FBOX"/>
    <property type="match status" value="1"/>
</dbReference>
<dbReference type="Pfam" id="PF00646">
    <property type="entry name" value="F-box"/>
    <property type="match status" value="1"/>
</dbReference>
<gene>
    <name evidence="2" type="ORF">DICVIV_05631</name>
</gene>
<reference evidence="3" key="2">
    <citation type="journal article" date="2016" name="Sci. Rep.">
        <title>Dictyocaulus viviparus genome, variome and transcriptome elucidate lungworm biology and support future intervention.</title>
        <authorList>
            <person name="McNulty S.N."/>
            <person name="Strube C."/>
            <person name="Rosa B.A."/>
            <person name="Martin J.C."/>
            <person name="Tyagi R."/>
            <person name="Choi Y.J."/>
            <person name="Wang Q."/>
            <person name="Hallsworth Pepin K."/>
            <person name="Zhang X."/>
            <person name="Ozersky P."/>
            <person name="Wilson R.K."/>
            <person name="Sternberg P.W."/>
            <person name="Gasser R.B."/>
            <person name="Mitreva M."/>
        </authorList>
    </citation>
    <scope>NUCLEOTIDE SEQUENCE [LARGE SCALE GENOMIC DNA]</scope>
    <source>
        <strain evidence="3">HannoverDv2000</strain>
    </source>
</reference>
<dbReference type="OrthoDB" id="5842022at2759"/>
<dbReference type="CDD" id="cd09917">
    <property type="entry name" value="F-box_SF"/>
    <property type="match status" value="1"/>
</dbReference>